<dbReference type="EMBL" id="BMED01000001">
    <property type="protein sequence ID" value="GGC59822.1"/>
    <property type="molecule type" value="Genomic_DNA"/>
</dbReference>
<reference evidence="2" key="2">
    <citation type="submission" date="2020-09" db="EMBL/GenBank/DDBJ databases">
        <authorList>
            <person name="Sun Q."/>
            <person name="Zhou Y."/>
        </authorList>
    </citation>
    <scope>NUCLEOTIDE SEQUENCE</scope>
    <source>
        <strain evidence="2">CGMCC 1.10998</strain>
    </source>
</reference>
<evidence type="ECO:0000256" key="1">
    <source>
        <dbReference type="SAM" id="SignalP"/>
    </source>
</evidence>
<dbReference type="AlphaFoldDB" id="A0A916U4U4"/>
<keyword evidence="3" id="KW-1185">Reference proteome</keyword>
<name>A0A916U4U4_9BURK</name>
<evidence type="ECO:0000313" key="3">
    <source>
        <dbReference type="Proteomes" id="UP000637423"/>
    </source>
</evidence>
<reference evidence="2" key="1">
    <citation type="journal article" date="2014" name="Int. J. Syst. Evol. Microbiol.">
        <title>Complete genome sequence of Corynebacterium casei LMG S-19264T (=DSM 44701T), isolated from a smear-ripened cheese.</title>
        <authorList>
            <consortium name="US DOE Joint Genome Institute (JGI-PGF)"/>
            <person name="Walter F."/>
            <person name="Albersmeier A."/>
            <person name="Kalinowski J."/>
            <person name="Ruckert C."/>
        </authorList>
    </citation>
    <scope>NUCLEOTIDE SEQUENCE</scope>
    <source>
        <strain evidence="2">CGMCC 1.10998</strain>
    </source>
</reference>
<dbReference type="Proteomes" id="UP000637423">
    <property type="component" value="Unassembled WGS sequence"/>
</dbReference>
<evidence type="ECO:0000313" key="2">
    <source>
        <dbReference type="EMBL" id="GGC59822.1"/>
    </source>
</evidence>
<dbReference type="RefSeq" id="WP_188564262.1">
    <property type="nucleotide sequence ID" value="NZ_BMED01000001.1"/>
</dbReference>
<gene>
    <name evidence="2" type="ORF">GCM10011396_03400</name>
</gene>
<feature type="chain" id="PRO_5037781005" evidence="1">
    <location>
        <begin position="20"/>
        <end position="142"/>
    </location>
</feature>
<sequence>MKKFALVSILSTLSLVAVAQNASTSDTVTISGTERTISLPSQYYKMWPVEFYEYKGAYSLSDGKSLTLFSRGQKMYAKVQDQDAHEIVATASNVFVALDEKLKMRIDLHDDGSVGGELLMLVKRDVAAGNGSAEQLVAVAFR</sequence>
<feature type="signal peptide" evidence="1">
    <location>
        <begin position="1"/>
        <end position="19"/>
    </location>
</feature>
<organism evidence="2 3">
    <name type="scientific">Undibacterium terreum</name>
    <dbReference type="NCBI Taxonomy" id="1224302"/>
    <lineage>
        <taxon>Bacteria</taxon>
        <taxon>Pseudomonadati</taxon>
        <taxon>Pseudomonadota</taxon>
        <taxon>Betaproteobacteria</taxon>
        <taxon>Burkholderiales</taxon>
        <taxon>Oxalobacteraceae</taxon>
        <taxon>Undibacterium</taxon>
    </lineage>
</organism>
<proteinExistence type="predicted"/>
<accession>A0A916U4U4</accession>
<comment type="caution">
    <text evidence="2">The sequence shown here is derived from an EMBL/GenBank/DDBJ whole genome shotgun (WGS) entry which is preliminary data.</text>
</comment>
<keyword evidence="1" id="KW-0732">Signal</keyword>
<protein>
    <submittedName>
        <fullName evidence="2">Uncharacterized protein</fullName>
    </submittedName>
</protein>